<comment type="similarity">
    <text evidence="2 13">Belongs to the GHMP kinase family. Homoserine kinase subfamily.</text>
</comment>
<comment type="catalytic activity">
    <reaction evidence="11 13">
        <text>L-homoserine + ATP = O-phospho-L-homoserine + ADP + H(+)</text>
        <dbReference type="Rhea" id="RHEA:13985"/>
        <dbReference type="ChEBI" id="CHEBI:15378"/>
        <dbReference type="ChEBI" id="CHEBI:30616"/>
        <dbReference type="ChEBI" id="CHEBI:57476"/>
        <dbReference type="ChEBI" id="CHEBI:57590"/>
        <dbReference type="ChEBI" id="CHEBI:456216"/>
        <dbReference type="EC" id="2.7.1.39"/>
    </reaction>
</comment>
<dbReference type="InterPro" id="IPR006203">
    <property type="entry name" value="GHMP_knse_ATP-bd_CS"/>
</dbReference>
<evidence type="ECO:0000256" key="1">
    <source>
        <dbReference type="ARBA" id="ARBA00005015"/>
    </source>
</evidence>
<evidence type="ECO:0000256" key="8">
    <source>
        <dbReference type="ARBA" id="ARBA00022741"/>
    </source>
</evidence>
<evidence type="ECO:0000259" key="14">
    <source>
        <dbReference type="Pfam" id="PF00288"/>
    </source>
</evidence>
<dbReference type="InterPro" id="IPR014721">
    <property type="entry name" value="Ribsml_uS5_D2-typ_fold_subgr"/>
</dbReference>
<gene>
    <name evidence="13 16" type="primary">thrB</name>
    <name evidence="16" type="ORF">FYJ50_05985</name>
</gene>
<keyword evidence="10 13" id="KW-0067">ATP-binding</keyword>
<comment type="caution">
    <text evidence="16">The sequence shown here is derived from an EMBL/GenBank/DDBJ whole genome shotgun (WGS) entry which is preliminary data.</text>
</comment>
<dbReference type="PROSITE" id="PS00627">
    <property type="entry name" value="GHMP_KINASES_ATP"/>
    <property type="match status" value="1"/>
</dbReference>
<evidence type="ECO:0000256" key="11">
    <source>
        <dbReference type="ARBA" id="ARBA00049375"/>
    </source>
</evidence>
<dbReference type="InterPro" id="IPR000870">
    <property type="entry name" value="Homoserine_kinase"/>
</dbReference>
<dbReference type="SUPFAM" id="SSF55060">
    <property type="entry name" value="GHMP Kinase, C-terminal domain"/>
    <property type="match status" value="1"/>
</dbReference>
<dbReference type="Gene3D" id="3.30.230.10">
    <property type="match status" value="1"/>
</dbReference>
<dbReference type="GO" id="GO:0005524">
    <property type="term" value="F:ATP binding"/>
    <property type="evidence" value="ECO:0007669"/>
    <property type="project" value="UniProtKB-UniRule"/>
</dbReference>
<dbReference type="PANTHER" id="PTHR20861">
    <property type="entry name" value="HOMOSERINE/4-DIPHOSPHOCYTIDYL-2-C-METHYL-D-ERYTHRITOL KINASE"/>
    <property type="match status" value="1"/>
</dbReference>
<name>A0A7X2N371_9FIRM</name>
<dbReference type="InterPro" id="IPR020568">
    <property type="entry name" value="Ribosomal_Su5_D2-typ_SF"/>
</dbReference>
<comment type="pathway">
    <text evidence="1 13">Amino-acid biosynthesis; L-threonine biosynthesis; L-threonine from L-aspartate: step 4/5.</text>
</comment>
<keyword evidence="17" id="KW-1185">Reference proteome</keyword>
<dbReference type="EMBL" id="VUMM01000010">
    <property type="protein sequence ID" value="MSS01647.1"/>
    <property type="molecule type" value="Genomic_DNA"/>
</dbReference>
<dbReference type="GO" id="GO:0004413">
    <property type="term" value="F:homoserine kinase activity"/>
    <property type="evidence" value="ECO:0007669"/>
    <property type="project" value="UniProtKB-UniRule"/>
</dbReference>
<evidence type="ECO:0000256" key="5">
    <source>
        <dbReference type="ARBA" id="ARBA00022605"/>
    </source>
</evidence>
<reference evidence="16 17" key="1">
    <citation type="submission" date="2019-08" db="EMBL/GenBank/DDBJ databases">
        <title>In-depth cultivation of the pig gut microbiome towards novel bacterial diversity and tailored functional studies.</title>
        <authorList>
            <person name="Wylensek D."/>
            <person name="Hitch T.C.A."/>
            <person name="Clavel T."/>
        </authorList>
    </citation>
    <scope>NUCLEOTIDE SEQUENCE [LARGE SCALE GENOMIC DNA]</scope>
    <source>
        <strain evidence="16 17">LKV-178-WT-2G</strain>
    </source>
</reference>
<evidence type="ECO:0000256" key="10">
    <source>
        <dbReference type="ARBA" id="ARBA00022840"/>
    </source>
</evidence>
<dbReference type="InterPro" id="IPR013750">
    <property type="entry name" value="GHMP_kinase_C_dom"/>
</dbReference>
<evidence type="ECO:0000313" key="16">
    <source>
        <dbReference type="EMBL" id="MSS01647.1"/>
    </source>
</evidence>
<accession>A0A7X2N371</accession>
<proteinExistence type="inferred from homology"/>
<dbReference type="PANTHER" id="PTHR20861:SF1">
    <property type="entry name" value="HOMOSERINE KINASE"/>
    <property type="match status" value="1"/>
</dbReference>
<feature type="domain" description="GHMP kinase N-terminal" evidence="14">
    <location>
        <begin position="52"/>
        <end position="134"/>
    </location>
</feature>
<evidence type="ECO:0000256" key="7">
    <source>
        <dbReference type="ARBA" id="ARBA00022697"/>
    </source>
</evidence>
<feature type="domain" description="GHMP kinase C-terminal" evidence="15">
    <location>
        <begin position="196"/>
        <end position="271"/>
    </location>
</feature>
<organism evidence="16 17">
    <name type="scientific">Floccifex porci</name>
    <dbReference type="NCBI Taxonomy" id="2606629"/>
    <lineage>
        <taxon>Bacteria</taxon>
        <taxon>Bacillati</taxon>
        <taxon>Bacillota</taxon>
        <taxon>Erysipelotrichia</taxon>
        <taxon>Erysipelotrichales</taxon>
        <taxon>Erysipelotrichaceae</taxon>
        <taxon>Floccifex</taxon>
    </lineage>
</organism>
<evidence type="ECO:0000256" key="3">
    <source>
        <dbReference type="ARBA" id="ARBA00012078"/>
    </source>
</evidence>
<evidence type="ECO:0000256" key="4">
    <source>
        <dbReference type="ARBA" id="ARBA00017858"/>
    </source>
</evidence>
<comment type="function">
    <text evidence="12 13">Catalyzes the ATP-dependent phosphorylation of L-homoserine to L-homoserine phosphate.</text>
</comment>
<evidence type="ECO:0000313" key="17">
    <source>
        <dbReference type="Proteomes" id="UP000470082"/>
    </source>
</evidence>
<dbReference type="AlphaFoldDB" id="A0A7X2N371"/>
<dbReference type="PRINTS" id="PR00958">
    <property type="entry name" value="HOMSERKINASE"/>
</dbReference>
<dbReference type="Pfam" id="PF08544">
    <property type="entry name" value="GHMP_kinases_C"/>
    <property type="match status" value="1"/>
</dbReference>
<dbReference type="SUPFAM" id="SSF54211">
    <property type="entry name" value="Ribosomal protein S5 domain 2-like"/>
    <property type="match status" value="1"/>
</dbReference>
<protein>
    <recommendedName>
        <fullName evidence="4 13">Homoserine kinase</fullName>
        <shortName evidence="13">HK</shortName>
        <shortName evidence="13">HSK</shortName>
        <ecNumber evidence="3 13">2.7.1.39</ecNumber>
    </recommendedName>
</protein>
<evidence type="ECO:0000259" key="15">
    <source>
        <dbReference type="Pfam" id="PF08544"/>
    </source>
</evidence>
<keyword evidence="7 13" id="KW-0791">Threonine biosynthesis</keyword>
<keyword evidence="5 13" id="KW-0028">Amino-acid biosynthesis</keyword>
<feature type="binding site" evidence="13">
    <location>
        <begin position="81"/>
        <end position="91"/>
    </location>
    <ligand>
        <name>ATP</name>
        <dbReference type="ChEBI" id="CHEBI:30616"/>
    </ligand>
</feature>
<evidence type="ECO:0000256" key="12">
    <source>
        <dbReference type="ARBA" id="ARBA00049954"/>
    </source>
</evidence>
<evidence type="ECO:0000256" key="6">
    <source>
        <dbReference type="ARBA" id="ARBA00022679"/>
    </source>
</evidence>
<evidence type="ECO:0000256" key="9">
    <source>
        <dbReference type="ARBA" id="ARBA00022777"/>
    </source>
</evidence>
<dbReference type="UniPathway" id="UPA00050">
    <property type="reaction ID" value="UER00064"/>
</dbReference>
<sequence length="290" mass="32680">MIKVHVPATSANLCIGYDCLGLALDLYNHFTFEKSDALEITGCDPQFQNEDNLVVVAFKRVCQYLKVDFPSFHLHIDAQIPVSSGLGSSASCLVAGIAGANAWFEANLDLQSMVTLATQLEGHPDNVAPAILGQASISYFYKDKVISTIVSCHGWHGLVMMPDYQVNTKKARKVIPSSIEHDKACLQVAHALTFMQALQNKDEDKLLASCMDYLHEPYRRQLIKEYDDIHQYCFERNFPMWISGSGPTMMAISIKEENIRNLYLWMKENYPNIQCHFVTIDQKGVSVDYE</sequence>
<dbReference type="HAMAP" id="MF_00384">
    <property type="entry name" value="Homoser_kinase"/>
    <property type="match status" value="1"/>
</dbReference>
<keyword evidence="8 13" id="KW-0547">Nucleotide-binding</keyword>
<keyword evidence="6 13" id="KW-0808">Transferase</keyword>
<dbReference type="NCBIfam" id="TIGR00191">
    <property type="entry name" value="thrB"/>
    <property type="match status" value="1"/>
</dbReference>
<keyword evidence="13" id="KW-0963">Cytoplasm</keyword>
<evidence type="ECO:0000256" key="13">
    <source>
        <dbReference type="HAMAP-Rule" id="MF_00384"/>
    </source>
</evidence>
<dbReference type="EC" id="2.7.1.39" evidence="3 13"/>
<dbReference type="GO" id="GO:0009088">
    <property type="term" value="P:threonine biosynthetic process"/>
    <property type="evidence" value="ECO:0007669"/>
    <property type="project" value="UniProtKB-UniRule"/>
</dbReference>
<dbReference type="GO" id="GO:0005737">
    <property type="term" value="C:cytoplasm"/>
    <property type="evidence" value="ECO:0007669"/>
    <property type="project" value="UniProtKB-SubCell"/>
</dbReference>
<dbReference type="Proteomes" id="UP000470082">
    <property type="component" value="Unassembled WGS sequence"/>
</dbReference>
<dbReference type="Gene3D" id="3.30.70.890">
    <property type="entry name" value="GHMP kinase, C-terminal domain"/>
    <property type="match status" value="1"/>
</dbReference>
<dbReference type="InterPro" id="IPR006204">
    <property type="entry name" value="GHMP_kinase_N_dom"/>
</dbReference>
<dbReference type="RefSeq" id="WP_154460185.1">
    <property type="nucleotide sequence ID" value="NZ_JAQYTQ010000024.1"/>
</dbReference>
<comment type="subcellular location">
    <subcellularLocation>
        <location evidence="13">Cytoplasm</location>
    </subcellularLocation>
</comment>
<dbReference type="Pfam" id="PF00288">
    <property type="entry name" value="GHMP_kinases_N"/>
    <property type="match status" value="1"/>
</dbReference>
<dbReference type="PIRSF" id="PIRSF000676">
    <property type="entry name" value="Homoser_kin"/>
    <property type="match status" value="1"/>
</dbReference>
<evidence type="ECO:0000256" key="2">
    <source>
        <dbReference type="ARBA" id="ARBA00007370"/>
    </source>
</evidence>
<dbReference type="InterPro" id="IPR036554">
    <property type="entry name" value="GHMP_kinase_C_sf"/>
</dbReference>
<keyword evidence="9 13" id="KW-0418">Kinase</keyword>